<evidence type="ECO:0000313" key="5">
    <source>
        <dbReference type="Proteomes" id="UP000031532"/>
    </source>
</evidence>
<comment type="caution">
    <text evidence="4">The sequence shown here is derived from an EMBL/GenBank/DDBJ whole genome shotgun (WGS) entry which is preliminary data.</text>
</comment>
<evidence type="ECO:0000259" key="3">
    <source>
        <dbReference type="Pfam" id="PF12849"/>
    </source>
</evidence>
<keyword evidence="5" id="KW-1185">Reference proteome</keyword>
<dbReference type="AlphaFoldDB" id="A0A9X5E7L0"/>
<evidence type="ECO:0000256" key="2">
    <source>
        <dbReference type="SAM" id="Phobius"/>
    </source>
</evidence>
<evidence type="ECO:0000313" key="4">
    <source>
        <dbReference type="EMBL" id="NHC36609.1"/>
    </source>
</evidence>
<dbReference type="PANTHER" id="PTHR30570">
    <property type="entry name" value="PERIPLASMIC PHOSPHATE BINDING COMPONENT OF PHOSPHATE ABC TRANSPORTER"/>
    <property type="match status" value="1"/>
</dbReference>
<name>A0A9X5E7L0_9CYAN</name>
<dbReference type="EMBL" id="JTJC03000005">
    <property type="protein sequence ID" value="NHC36609.1"/>
    <property type="molecule type" value="Genomic_DNA"/>
</dbReference>
<keyword evidence="1" id="KW-0732">Signal</keyword>
<dbReference type="InterPro" id="IPR050811">
    <property type="entry name" value="Phosphate_ABC_transporter"/>
</dbReference>
<keyword evidence="2" id="KW-1133">Transmembrane helix</keyword>
<dbReference type="RefSeq" id="WP_039715969.1">
    <property type="nucleotide sequence ID" value="NZ_JTJC03000005.1"/>
</dbReference>
<proteinExistence type="predicted"/>
<evidence type="ECO:0000256" key="1">
    <source>
        <dbReference type="ARBA" id="ARBA00022729"/>
    </source>
</evidence>
<keyword evidence="2" id="KW-0812">Transmembrane</keyword>
<organism evidence="4 5">
    <name type="scientific">Scytonema millei VB511283</name>
    <dbReference type="NCBI Taxonomy" id="1245923"/>
    <lineage>
        <taxon>Bacteria</taxon>
        <taxon>Bacillati</taxon>
        <taxon>Cyanobacteriota</taxon>
        <taxon>Cyanophyceae</taxon>
        <taxon>Nostocales</taxon>
        <taxon>Scytonemataceae</taxon>
        <taxon>Scytonema</taxon>
    </lineage>
</organism>
<dbReference type="Pfam" id="PF12849">
    <property type="entry name" value="PBP_like_2"/>
    <property type="match status" value="1"/>
</dbReference>
<dbReference type="SUPFAM" id="SSF53850">
    <property type="entry name" value="Periplasmic binding protein-like II"/>
    <property type="match status" value="1"/>
</dbReference>
<accession>A0A9X5E7L0</accession>
<sequence>MKVHQTKINCRVCGYDENPGDAGHCRRCHSTLNRSFNKSANNSQTKNSSAFPWSVIPLIALLLGTGGMYWFYRSHTTATLKDKPSAVVTPTQQPLAKQPPATASNAADIQTYASMQDVPNVPTGVFNFGGATCFAAMTAHGMHSSIAKVHPNFHLRYTEPPLNVPPGCSTGIGMLLDGELSFAQNGRSVSDAEYRKAKERNFTLQQVPVAIDGIVFFTHRNVALPGLSVKQLQDIFLGKVTNWKQVGGPDRAIAPISQDPKVHATLKLLLSDRINNLGRNVKLVRDYTTAMRRVAATPGAISYSSASIAAGQRSIHLLSLARGSSKNYVSPVIAGERVNVPALRDGSYPITRRLFIVIRRDRTPDERAGVAYTNLLLSHEGQQIVEKAGFAAIH</sequence>
<dbReference type="Proteomes" id="UP000031532">
    <property type="component" value="Unassembled WGS sequence"/>
</dbReference>
<reference evidence="4 5" key="1">
    <citation type="journal article" date="2015" name="Genome Announc.">
        <title>Draft Genome Sequence of the Terrestrial Cyanobacterium Scytonema millei VB511283, Isolated from Eastern India.</title>
        <authorList>
            <person name="Sen D."/>
            <person name="Chandrababunaidu M.M."/>
            <person name="Singh D."/>
            <person name="Sanghi N."/>
            <person name="Ghorai A."/>
            <person name="Mishra G.P."/>
            <person name="Madduluri M."/>
            <person name="Adhikary S.P."/>
            <person name="Tripathy S."/>
        </authorList>
    </citation>
    <scope>NUCLEOTIDE SEQUENCE [LARGE SCALE GENOMIC DNA]</scope>
    <source>
        <strain evidence="4 5">VB511283</strain>
    </source>
</reference>
<dbReference type="Gene3D" id="3.40.190.10">
    <property type="entry name" value="Periplasmic binding protein-like II"/>
    <property type="match status" value="2"/>
</dbReference>
<dbReference type="OrthoDB" id="506979at2"/>
<dbReference type="PANTHER" id="PTHR30570:SF1">
    <property type="entry name" value="PHOSPHATE-BINDING PROTEIN PSTS"/>
    <property type="match status" value="1"/>
</dbReference>
<gene>
    <name evidence="4" type="ORF">QH73_0018505</name>
</gene>
<feature type="transmembrane region" description="Helical" evidence="2">
    <location>
        <begin position="50"/>
        <end position="72"/>
    </location>
</feature>
<dbReference type="InterPro" id="IPR024370">
    <property type="entry name" value="PBP_domain"/>
</dbReference>
<keyword evidence="2" id="KW-0472">Membrane</keyword>
<feature type="domain" description="PBP" evidence="3">
    <location>
        <begin position="146"/>
        <end position="378"/>
    </location>
</feature>
<protein>
    <submittedName>
        <fullName evidence="4">Solute-binding protein</fullName>
    </submittedName>
</protein>